<dbReference type="AlphaFoldDB" id="A0ABD3PWR7"/>
<reference evidence="2 4" key="1">
    <citation type="journal article" date="2020" name="G3 (Bethesda)">
        <title>Improved Reference Genome for Cyclotella cryptica CCMP332, a Model for Cell Wall Morphogenesis, Salinity Adaptation, and Lipid Production in Diatoms (Bacillariophyta).</title>
        <authorList>
            <person name="Roberts W.R."/>
            <person name="Downey K.M."/>
            <person name="Ruck E.C."/>
            <person name="Traller J.C."/>
            <person name="Alverson A.J."/>
        </authorList>
    </citation>
    <scope>NUCLEOTIDE SEQUENCE [LARGE SCALE GENOMIC DNA]</scope>
    <source>
        <strain evidence="2 4">CCMP332</strain>
    </source>
</reference>
<name>A0ABD3PWR7_9STRA</name>
<protein>
    <recommendedName>
        <fullName evidence="5">Endoplasmic reticulum transmembrane protein</fullName>
    </recommendedName>
</protein>
<evidence type="ECO:0000313" key="3">
    <source>
        <dbReference type="EMBL" id="KAL3801511.1"/>
    </source>
</evidence>
<keyword evidence="4" id="KW-1185">Reference proteome</keyword>
<comment type="caution">
    <text evidence="2">The sequence shown here is derived from an EMBL/GenBank/DDBJ whole genome shotgun (WGS) entry which is preliminary data.</text>
</comment>
<proteinExistence type="predicted"/>
<sequence>MMNRRAPDSGGAQPTRKGDEESLLQTPGKASLEPASPSSPPHSAVGANPMLYSKLILRKVFAIVSSDEDETAPSAANGYGIITLLKDVTIGTVFGVLTISILIFLDHINVIHLQSAHNFRQSAFSVVNDPETLATLEESAGLKFIPVSDYNAMKSEIEAATGKVAKVKDTMAERIKETEEKKAELGPLQAEYEKLLKESTLELDKWCGECSWMGGTSCDSRKQYFMDQYGHTEIFSKVAIMKQSPGCKKKD</sequence>
<evidence type="ECO:0000313" key="4">
    <source>
        <dbReference type="Proteomes" id="UP001516023"/>
    </source>
</evidence>
<feature type="region of interest" description="Disordered" evidence="1">
    <location>
        <begin position="1"/>
        <end position="44"/>
    </location>
</feature>
<accession>A0ABD3PWR7</accession>
<feature type="compositionally biased region" description="Low complexity" evidence="1">
    <location>
        <begin position="30"/>
        <end position="44"/>
    </location>
</feature>
<dbReference type="EMBL" id="JABMIG020000101">
    <property type="protein sequence ID" value="KAL3792477.1"/>
    <property type="molecule type" value="Genomic_DNA"/>
</dbReference>
<evidence type="ECO:0008006" key="5">
    <source>
        <dbReference type="Google" id="ProtNLM"/>
    </source>
</evidence>
<gene>
    <name evidence="3" type="ORF">HJC23_000949</name>
    <name evidence="2" type="ORF">HJC23_008399</name>
</gene>
<reference evidence="2" key="2">
    <citation type="submission" date="2024-11" db="EMBL/GenBank/DDBJ databases">
        <authorList>
            <person name="Roberts W.R."/>
            <person name="Alverson A.J."/>
        </authorList>
    </citation>
    <scope>NUCLEOTIDE SEQUENCE</scope>
    <source>
        <strain evidence="2">CCMP332</strain>
    </source>
</reference>
<evidence type="ECO:0000313" key="2">
    <source>
        <dbReference type="EMBL" id="KAL3792477.1"/>
    </source>
</evidence>
<evidence type="ECO:0000256" key="1">
    <source>
        <dbReference type="SAM" id="MobiDB-lite"/>
    </source>
</evidence>
<organism evidence="2 4">
    <name type="scientific">Cyclotella cryptica</name>
    <dbReference type="NCBI Taxonomy" id="29204"/>
    <lineage>
        <taxon>Eukaryota</taxon>
        <taxon>Sar</taxon>
        <taxon>Stramenopiles</taxon>
        <taxon>Ochrophyta</taxon>
        <taxon>Bacillariophyta</taxon>
        <taxon>Coscinodiscophyceae</taxon>
        <taxon>Thalassiosirophycidae</taxon>
        <taxon>Stephanodiscales</taxon>
        <taxon>Stephanodiscaceae</taxon>
        <taxon>Cyclotella</taxon>
    </lineage>
</organism>
<dbReference type="Proteomes" id="UP001516023">
    <property type="component" value="Unassembled WGS sequence"/>
</dbReference>
<dbReference type="EMBL" id="JABMIG020000026">
    <property type="protein sequence ID" value="KAL3801511.1"/>
    <property type="molecule type" value="Genomic_DNA"/>
</dbReference>